<dbReference type="RefSeq" id="WP_239675939.1">
    <property type="nucleotide sequence ID" value="NZ_CP070499.1"/>
</dbReference>
<evidence type="ECO:0000313" key="4">
    <source>
        <dbReference type="Proteomes" id="UP000662857"/>
    </source>
</evidence>
<dbReference type="EMBL" id="CP070499">
    <property type="protein sequence ID" value="QSB13829.1"/>
    <property type="molecule type" value="Genomic_DNA"/>
</dbReference>
<reference evidence="3" key="1">
    <citation type="submission" date="2021-02" db="EMBL/GenBank/DDBJ databases">
        <title>Natrosporangium hydrolyticum gen. nov., sp. nov, a haloalkaliphilic actinobacterium from a soda solonchak soil.</title>
        <authorList>
            <person name="Sorokin D.Y."/>
            <person name="Khijniak T.V."/>
            <person name="Zakharycheva A.P."/>
            <person name="Boueva O.V."/>
            <person name="Ariskina E.V."/>
            <person name="Hahnke R.L."/>
            <person name="Bunk B."/>
            <person name="Sproer C."/>
            <person name="Schumann P."/>
            <person name="Evtushenko L.I."/>
            <person name="Kublanov I.V."/>
        </authorList>
    </citation>
    <scope>NUCLEOTIDE SEQUENCE</scope>
    <source>
        <strain evidence="3">DSM 106523</strain>
    </source>
</reference>
<protein>
    <submittedName>
        <fullName evidence="3">Tetratricopeptide repeat protein</fullName>
    </submittedName>
</protein>
<dbReference type="SUPFAM" id="SSF48452">
    <property type="entry name" value="TPR-like"/>
    <property type="match status" value="2"/>
</dbReference>
<keyword evidence="2" id="KW-1133">Transmembrane helix</keyword>
<gene>
    <name evidence="3" type="ORF">JQS43_20080</name>
</gene>
<keyword evidence="2" id="KW-0812">Transmembrane</keyword>
<keyword evidence="4" id="KW-1185">Reference proteome</keyword>
<dbReference type="Proteomes" id="UP000662857">
    <property type="component" value="Chromosome"/>
</dbReference>
<dbReference type="Gene3D" id="3.40.50.300">
    <property type="entry name" value="P-loop containing nucleotide triphosphate hydrolases"/>
    <property type="match status" value="1"/>
</dbReference>
<sequence length="939" mass="100714">MNPKLRRVTMIILVAAGMAAVTLMVGLVTNAASEQQLWPGPLAYVQQYPWQSLAGLAVVTVALTSLFAVLSAPSPRSTTDAAASPSQLDITVSAIAPVLRTLPRDLHLFANREAEIDELVRSVERVARDATFPIHTVGGMPGAGKTAFAVHVGHLLAPRFPDGQLFLDLNGHTPGRAPVPPSEALASLLLADGVPPQMIPAGDEPWAVNEARAALWRSRIADRRILVILDNAASFQQVEHLLPAASGSLVLVTSRRRLVAPESITLQVGEFEQEDAAALFVRLSARSDLSPEAVTHLVDLCGRLPLAISLLAARLRHHPTWRAGDLERRVRAARSRLSEMHAGERGVAATFDMSYQGLPADRQIFFLRLSACPGQDFDEFAAAALGDVASEVARHHLETLYEYHLLGESDHGRYRFHDLVRDYARHVGRTGLPDDDRAVERLATHYVQALERVNRFVGRSGRPESSRAAARGTASAPAELPPGLDSHAAALAWLDAEHANVLACFEACRTREDHRLVVSLATAMSPYLRHAGPWDRAAHLHRTAAAAARQLGNQAAEAEALANLGMIHRLMADYPAAVEALSQAREAHRAAGDLAGQGQALNQLGILWYLTADYPHAEEAQQAALELCREAGDLLGQANALADLGMVLRMTGQLQPSTEAQTEALALYRRLGDRFGEANALRALGVVCRLTGAYAHAERHTAEALAIYREIDDRVHQAYALNELGAVCGLKGDLAAATSAHEAALGRFRDLGDRFGQAEALRHLGGLRRLKDDLEGAAQAQTQALEIYVDLHSRGGEAAATCELGAIQLLRGDLSAAEEALSRALTTFRQLGDRCGQVEALNHYGDLALAGGDPSTGARHFGQAMDLARATALPLEEADALRGLARCDAATGSREAATENLHAAGLTYRRIGAEHRLSEVGRIPLLGDTGTDESGQPPP</sequence>
<keyword evidence="2" id="KW-0472">Membrane</keyword>
<dbReference type="Gene3D" id="1.25.40.10">
    <property type="entry name" value="Tetratricopeptide repeat domain"/>
    <property type="match status" value="2"/>
</dbReference>
<organism evidence="3 4">
    <name type="scientific">Natronosporangium hydrolyticum</name>
    <dbReference type="NCBI Taxonomy" id="2811111"/>
    <lineage>
        <taxon>Bacteria</taxon>
        <taxon>Bacillati</taxon>
        <taxon>Actinomycetota</taxon>
        <taxon>Actinomycetes</taxon>
        <taxon>Micromonosporales</taxon>
        <taxon>Micromonosporaceae</taxon>
        <taxon>Natronosporangium</taxon>
    </lineage>
</organism>
<feature type="region of interest" description="Disordered" evidence="1">
    <location>
        <begin position="458"/>
        <end position="481"/>
    </location>
</feature>
<dbReference type="NCBIfam" id="NF041717">
    <property type="entry name" value="HaaA_phane_TPR"/>
    <property type="match status" value="1"/>
</dbReference>
<dbReference type="PANTHER" id="PTHR47691">
    <property type="entry name" value="REGULATOR-RELATED"/>
    <property type="match status" value="1"/>
</dbReference>
<feature type="transmembrane region" description="Helical" evidence="2">
    <location>
        <begin position="7"/>
        <end position="28"/>
    </location>
</feature>
<dbReference type="PRINTS" id="PR00364">
    <property type="entry name" value="DISEASERSIST"/>
</dbReference>
<name>A0A895YEJ5_9ACTN</name>
<dbReference type="SUPFAM" id="SSF52540">
    <property type="entry name" value="P-loop containing nucleoside triphosphate hydrolases"/>
    <property type="match status" value="1"/>
</dbReference>
<dbReference type="SMART" id="SM00028">
    <property type="entry name" value="TPR"/>
    <property type="match status" value="7"/>
</dbReference>
<feature type="transmembrane region" description="Helical" evidence="2">
    <location>
        <begin position="48"/>
        <end position="70"/>
    </location>
</feature>
<feature type="compositionally biased region" description="Low complexity" evidence="1">
    <location>
        <begin position="466"/>
        <end position="481"/>
    </location>
</feature>
<dbReference type="AlphaFoldDB" id="A0A895YEJ5"/>
<dbReference type="InterPro" id="IPR011990">
    <property type="entry name" value="TPR-like_helical_dom_sf"/>
</dbReference>
<evidence type="ECO:0000313" key="3">
    <source>
        <dbReference type="EMBL" id="QSB13829.1"/>
    </source>
</evidence>
<accession>A0A895YEJ5</accession>
<dbReference type="KEGG" id="nhy:JQS43_20080"/>
<dbReference type="InterPro" id="IPR027417">
    <property type="entry name" value="P-loop_NTPase"/>
</dbReference>
<dbReference type="PANTHER" id="PTHR47691:SF3">
    <property type="entry name" value="HTH-TYPE TRANSCRIPTIONAL REGULATOR RV0890C-RELATED"/>
    <property type="match status" value="1"/>
</dbReference>
<proteinExistence type="predicted"/>
<dbReference type="Pfam" id="PF13424">
    <property type="entry name" value="TPR_12"/>
    <property type="match status" value="1"/>
</dbReference>
<evidence type="ECO:0000256" key="2">
    <source>
        <dbReference type="SAM" id="Phobius"/>
    </source>
</evidence>
<evidence type="ECO:0000256" key="1">
    <source>
        <dbReference type="SAM" id="MobiDB-lite"/>
    </source>
</evidence>
<dbReference type="InterPro" id="IPR019734">
    <property type="entry name" value="TPR_rpt"/>
</dbReference>